<dbReference type="EMBL" id="CAADFE010000025">
    <property type="protein sequence ID" value="VFJ70864.1"/>
    <property type="molecule type" value="Genomic_DNA"/>
</dbReference>
<name>A0A450TRN1_9GAMM</name>
<dbReference type="AlphaFoldDB" id="A0A450TRN1"/>
<sequence>MTNRIRKEQIKVLGIDLAKQSFQLHGQDKRCLQKNQWVNISTIP</sequence>
<accession>A0A450TRN1</accession>
<evidence type="ECO:0000313" key="1">
    <source>
        <dbReference type="EMBL" id="VFJ70864.1"/>
    </source>
</evidence>
<protein>
    <submittedName>
        <fullName evidence="1">Uncharacterized protein</fullName>
    </submittedName>
</protein>
<gene>
    <name evidence="1" type="ORF">BECKFW1821C_GA0114237_10256</name>
</gene>
<proteinExistence type="predicted"/>
<organism evidence="1">
    <name type="scientific">Candidatus Kentrum sp. FW</name>
    <dbReference type="NCBI Taxonomy" id="2126338"/>
    <lineage>
        <taxon>Bacteria</taxon>
        <taxon>Pseudomonadati</taxon>
        <taxon>Pseudomonadota</taxon>
        <taxon>Gammaproteobacteria</taxon>
        <taxon>Candidatus Kentrum</taxon>
    </lineage>
</organism>
<reference evidence="1" key="1">
    <citation type="submission" date="2019-02" db="EMBL/GenBank/DDBJ databases">
        <authorList>
            <person name="Gruber-Vodicka R. H."/>
            <person name="Seah K. B. B."/>
        </authorList>
    </citation>
    <scope>NUCLEOTIDE SEQUENCE</scope>
    <source>
        <strain evidence="1">BECK_BZ131</strain>
    </source>
</reference>